<reference evidence="3" key="1">
    <citation type="journal article" date="2014" name="Int. J. Syst. Evol. Microbiol.">
        <title>Complete genome sequence of Corynebacterium casei LMG S-19264T (=DSM 44701T), isolated from a smear-ripened cheese.</title>
        <authorList>
            <consortium name="US DOE Joint Genome Institute (JGI-PGF)"/>
            <person name="Walter F."/>
            <person name="Albersmeier A."/>
            <person name="Kalinowski J."/>
            <person name="Ruckert C."/>
        </authorList>
    </citation>
    <scope>NUCLEOTIDE SEQUENCE</scope>
    <source>
        <strain evidence="3">JCM 4059</strain>
    </source>
</reference>
<sequence>MIAEGHITGPAWRKSSYSGGGGGSGHDDCVEVAPNNPLVVLIRDSKRPGGPTLSPPRPAWAAFIAELKQTSA</sequence>
<organism evidence="3 4">
    <name type="scientific">Streptomyces mashuensis</name>
    <dbReference type="NCBI Taxonomy" id="33904"/>
    <lineage>
        <taxon>Bacteria</taxon>
        <taxon>Bacillati</taxon>
        <taxon>Actinomycetota</taxon>
        <taxon>Actinomycetes</taxon>
        <taxon>Kitasatosporales</taxon>
        <taxon>Streptomycetaceae</taxon>
        <taxon>Streptomyces</taxon>
    </lineage>
</organism>
<dbReference type="RefSeq" id="WP_190130007.1">
    <property type="nucleotide sequence ID" value="NZ_BNBD01000005.1"/>
</dbReference>
<dbReference type="InterPro" id="IPR007278">
    <property type="entry name" value="DUF397"/>
</dbReference>
<dbReference type="EMBL" id="BNBD01000005">
    <property type="protein sequence ID" value="GHF46392.1"/>
    <property type="molecule type" value="Genomic_DNA"/>
</dbReference>
<comment type="caution">
    <text evidence="3">The sequence shown here is derived from an EMBL/GenBank/DDBJ whole genome shotgun (WGS) entry which is preliminary data.</text>
</comment>
<evidence type="ECO:0000259" key="2">
    <source>
        <dbReference type="Pfam" id="PF04149"/>
    </source>
</evidence>
<evidence type="ECO:0000256" key="1">
    <source>
        <dbReference type="SAM" id="MobiDB-lite"/>
    </source>
</evidence>
<keyword evidence="4" id="KW-1185">Reference proteome</keyword>
<accession>A0A919B4R4</accession>
<gene>
    <name evidence="3" type="ORF">GCM10010218_29570</name>
</gene>
<dbReference type="Pfam" id="PF04149">
    <property type="entry name" value="DUF397"/>
    <property type="match status" value="1"/>
</dbReference>
<name>A0A919B4R4_9ACTN</name>
<evidence type="ECO:0000313" key="4">
    <source>
        <dbReference type="Proteomes" id="UP000638313"/>
    </source>
</evidence>
<dbReference type="Proteomes" id="UP000638313">
    <property type="component" value="Unassembled WGS sequence"/>
</dbReference>
<evidence type="ECO:0000313" key="3">
    <source>
        <dbReference type="EMBL" id="GHF46392.1"/>
    </source>
</evidence>
<dbReference type="AlphaFoldDB" id="A0A919B4R4"/>
<protein>
    <recommendedName>
        <fullName evidence="2">DUF397 domain-containing protein</fullName>
    </recommendedName>
</protein>
<proteinExistence type="predicted"/>
<feature type="domain" description="DUF397" evidence="2">
    <location>
        <begin position="11"/>
        <end position="68"/>
    </location>
</feature>
<feature type="region of interest" description="Disordered" evidence="1">
    <location>
        <begin position="1"/>
        <end position="30"/>
    </location>
</feature>
<reference evidence="3" key="2">
    <citation type="submission" date="2020-09" db="EMBL/GenBank/DDBJ databases">
        <authorList>
            <person name="Sun Q."/>
            <person name="Ohkuma M."/>
        </authorList>
    </citation>
    <scope>NUCLEOTIDE SEQUENCE</scope>
    <source>
        <strain evidence="3">JCM 4059</strain>
    </source>
</reference>